<protein>
    <submittedName>
        <fullName evidence="9">MFS transporter</fullName>
    </submittedName>
</protein>
<name>A0A4V0YGP3_9MICO</name>
<evidence type="ECO:0000256" key="5">
    <source>
        <dbReference type="ARBA" id="ARBA00022989"/>
    </source>
</evidence>
<feature type="transmembrane region" description="Helical" evidence="7">
    <location>
        <begin position="324"/>
        <end position="344"/>
    </location>
</feature>
<dbReference type="Proteomes" id="UP000292118">
    <property type="component" value="Chromosome"/>
</dbReference>
<feature type="transmembrane region" description="Helical" evidence="7">
    <location>
        <begin position="123"/>
        <end position="144"/>
    </location>
</feature>
<feature type="transmembrane region" description="Helical" evidence="7">
    <location>
        <begin position="350"/>
        <end position="371"/>
    </location>
</feature>
<feature type="transmembrane region" description="Helical" evidence="7">
    <location>
        <begin position="199"/>
        <end position="220"/>
    </location>
</feature>
<dbReference type="InterPro" id="IPR011701">
    <property type="entry name" value="MFS"/>
</dbReference>
<keyword evidence="6 7" id="KW-0472">Membrane</keyword>
<feature type="transmembrane region" description="Helical" evidence="7">
    <location>
        <begin position="86"/>
        <end position="111"/>
    </location>
</feature>
<reference evidence="9 10" key="1">
    <citation type="submission" date="2019-01" db="EMBL/GenBank/DDBJ databases">
        <title>Genome sequencing of strain FW10M-9.</title>
        <authorList>
            <person name="Heo J."/>
            <person name="Kim S.-J."/>
            <person name="Kim J.-S."/>
            <person name="Hong S.-B."/>
            <person name="Kwon S.-W."/>
        </authorList>
    </citation>
    <scope>NUCLEOTIDE SEQUENCE [LARGE SCALE GENOMIC DNA]</scope>
    <source>
        <strain evidence="9 10">FW10M-9</strain>
    </source>
</reference>
<organism evidence="9 10">
    <name type="scientific">Xylanimonas protaetiae</name>
    <dbReference type="NCBI Taxonomy" id="2509457"/>
    <lineage>
        <taxon>Bacteria</taxon>
        <taxon>Bacillati</taxon>
        <taxon>Actinomycetota</taxon>
        <taxon>Actinomycetes</taxon>
        <taxon>Micrococcales</taxon>
        <taxon>Promicromonosporaceae</taxon>
        <taxon>Xylanimonas</taxon>
    </lineage>
</organism>
<evidence type="ECO:0000259" key="8">
    <source>
        <dbReference type="PROSITE" id="PS50850"/>
    </source>
</evidence>
<comment type="similarity">
    <text evidence="2">Belongs to the major facilitator superfamily.</text>
</comment>
<evidence type="ECO:0000256" key="4">
    <source>
        <dbReference type="ARBA" id="ARBA00022692"/>
    </source>
</evidence>
<dbReference type="InterPro" id="IPR020846">
    <property type="entry name" value="MFS_dom"/>
</dbReference>
<feature type="transmembrane region" description="Helical" evidence="7">
    <location>
        <begin position="150"/>
        <end position="169"/>
    </location>
</feature>
<feature type="transmembrane region" description="Helical" evidence="7">
    <location>
        <begin position="226"/>
        <end position="247"/>
    </location>
</feature>
<feature type="transmembrane region" description="Helical" evidence="7">
    <location>
        <begin position="33"/>
        <end position="51"/>
    </location>
</feature>
<dbReference type="EMBL" id="CP035493">
    <property type="protein sequence ID" value="QAY71911.1"/>
    <property type="molecule type" value="Genomic_DNA"/>
</dbReference>
<dbReference type="SUPFAM" id="SSF103473">
    <property type="entry name" value="MFS general substrate transporter"/>
    <property type="match status" value="1"/>
</dbReference>
<dbReference type="GO" id="GO:0005886">
    <property type="term" value="C:plasma membrane"/>
    <property type="evidence" value="ECO:0007669"/>
    <property type="project" value="UniProtKB-SubCell"/>
</dbReference>
<sequence length="375" mass="36448">MFATYALWGWVLYMFGPASQLLGTERGLTDTLTGLHGTAMAVGTVIAGLVMPRLVPAVGRRRTLLLSAALIAVGLSVFVVSPSFVLGLAAVVVMSVGGSLALGAGTAGLVLHLGPRGAATALATGNGLGTVAGVVGPLALGAAVGIGFGWRAALVTSVPLAAAAAVLWSRTVPREPAPRGAGGRHDGAHGRLALGADAWLMLLATVSGTAIEFATTFWAASLLRESTGASAGVAAGSTAGLVAGMAVSRLTSGPATRRWGAAPLVAVAFGVAGIGWAVLWTAGTPVVAIAGLVVCGLGVGLLFPLGSALFLAAARGPADSAASVVTVAAGVAIGVVPFALGALADLVGVHAAFLVVPGFVVAGLAGVLLGARRAS</sequence>
<keyword evidence="5 7" id="KW-1133">Transmembrane helix</keyword>
<dbReference type="PROSITE" id="PS50850">
    <property type="entry name" value="MFS"/>
    <property type="match status" value="1"/>
</dbReference>
<dbReference type="KEGG" id="xya:ET471_15030"/>
<evidence type="ECO:0000256" key="7">
    <source>
        <dbReference type="SAM" id="Phobius"/>
    </source>
</evidence>
<evidence type="ECO:0000256" key="2">
    <source>
        <dbReference type="ARBA" id="ARBA00008335"/>
    </source>
</evidence>
<evidence type="ECO:0000256" key="3">
    <source>
        <dbReference type="ARBA" id="ARBA00022448"/>
    </source>
</evidence>
<keyword evidence="3" id="KW-0813">Transport</keyword>
<comment type="subcellular location">
    <subcellularLocation>
        <location evidence="1">Cell membrane</location>
        <topology evidence="1">Multi-pass membrane protein</topology>
    </subcellularLocation>
</comment>
<evidence type="ECO:0000256" key="1">
    <source>
        <dbReference type="ARBA" id="ARBA00004651"/>
    </source>
</evidence>
<feature type="transmembrane region" description="Helical" evidence="7">
    <location>
        <begin position="259"/>
        <end position="280"/>
    </location>
</feature>
<dbReference type="PANTHER" id="PTHR23514:SF3">
    <property type="entry name" value="BYPASS OF STOP CODON PROTEIN 6"/>
    <property type="match status" value="1"/>
</dbReference>
<keyword evidence="4 7" id="KW-0812">Transmembrane</keyword>
<feature type="transmembrane region" description="Helical" evidence="7">
    <location>
        <begin position="63"/>
        <end position="80"/>
    </location>
</feature>
<dbReference type="AlphaFoldDB" id="A0A4V0YGP3"/>
<proteinExistence type="inferred from homology"/>
<dbReference type="Gene3D" id="1.20.1250.20">
    <property type="entry name" value="MFS general substrate transporter like domains"/>
    <property type="match status" value="2"/>
</dbReference>
<gene>
    <name evidence="9" type="ORF">ET471_15030</name>
</gene>
<dbReference type="Pfam" id="PF07690">
    <property type="entry name" value="MFS_1"/>
    <property type="match status" value="1"/>
</dbReference>
<feature type="transmembrane region" description="Helical" evidence="7">
    <location>
        <begin position="286"/>
        <end position="312"/>
    </location>
</feature>
<dbReference type="OrthoDB" id="4350200at2"/>
<evidence type="ECO:0000313" key="9">
    <source>
        <dbReference type="EMBL" id="QAY71911.1"/>
    </source>
</evidence>
<dbReference type="PANTHER" id="PTHR23514">
    <property type="entry name" value="BYPASS OF STOP CODON PROTEIN 6"/>
    <property type="match status" value="1"/>
</dbReference>
<accession>A0A4V0YGP3</accession>
<dbReference type="InterPro" id="IPR036259">
    <property type="entry name" value="MFS_trans_sf"/>
</dbReference>
<evidence type="ECO:0000256" key="6">
    <source>
        <dbReference type="ARBA" id="ARBA00023136"/>
    </source>
</evidence>
<dbReference type="GO" id="GO:0022857">
    <property type="term" value="F:transmembrane transporter activity"/>
    <property type="evidence" value="ECO:0007669"/>
    <property type="project" value="InterPro"/>
</dbReference>
<evidence type="ECO:0000313" key="10">
    <source>
        <dbReference type="Proteomes" id="UP000292118"/>
    </source>
</evidence>
<keyword evidence="10" id="KW-1185">Reference proteome</keyword>
<feature type="domain" description="Major facilitator superfamily (MFS) profile" evidence="8">
    <location>
        <begin position="1"/>
        <end position="375"/>
    </location>
</feature>
<dbReference type="InterPro" id="IPR051788">
    <property type="entry name" value="MFS_Transporter"/>
</dbReference>